<dbReference type="OrthoDB" id="6752799at2759"/>
<dbReference type="InterPro" id="IPR015421">
    <property type="entry name" value="PyrdxlP-dep_Trfase_major"/>
</dbReference>
<dbReference type="FunFam" id="3.90.1150.10:FF:000001">
    <property type="entry name" value="Aspartate aminotransferase"/>
    <property type="match status" value="1"/>
</dbReference>
<evidence type="ECO:0000256" key="5">
    <source>
        <dbReference type="ARBA" id="ARBA00022679"/>
    </source>
</evidence>
<gene>
    <name evidence="10" type="ORF">NEZAVI_LOCUS2797</name>
</gene>
<evidence type="ECO:0000256" key="4">
    <source>
        <dbReference type="ARBA" id="ARBA00022576"/>
    </source>
</evidence>
<evidence type="ECO:0000259" key="9">
    <source>
        <dbReference type="Pfam" id="PF00155"/>
    </source>
</evidence>
<dbReference type="InterPro" id="IPR015424">
    <property type="entry name" value="PyrdxlP-dep_Trfase"/>
</dbReference>
<protein>
    <recommendedName>
        <fullName evidence="8">Aspartate aminotransferase</fullName>
        <ecNumber evidence="8">2.6.1.1</ecNumber>
    </recommendedName>
</protein>
<dbReference type="SUPFAM" id="SSF53383">
    <property type="entry name" value="PLP-dependent transferases"/>
    <property type="match status" value="1"/>
</dbReference>
<comment type="cofactor">
    <cofactor evidence="1">
        <name>pyridoxal 5'-phosphate</name>
        <dbReference type="ChEBI" id="CHEBI:597326"/>
    </cofactor>
</comment>
<organism evidence="10 11">
    <name type="scientific">Nezara viridula</name>
    <name type="common">Southern green stink bug</name>
    <name type="synonym">Cimex viridulus</name>
    <dbReference type="NCBI Taxonomy" id="85310"/>
    <lineage>
        <taxon>Eukaryota</taxon>
        <taxon>Metazoa</taxon>
        <taxon>Ecdysozoa</taxon>
        <taxon>Arthropoda</taxon>
        <taxon>Hexapoda</taxon>
        <taxon>Insecta</taxon>
        <taxon>Pterygota</taxon>
        <taxon>Neoptera</taxon>
        <taxon>Paraneoptera</taxon>
        <taxon>Hemiptera</taxon>
        <taxon>Heteroptera</taxon>
        <taxon>Panheteroptera</taxon>
        <taxon>Pentatomomorpha</taxon>
        <taxon>Pentatomoidea</taxon>
        <taxon>Pentatomidae</taxon>
        <taxon>Pentatominae</taxon>
        <taxon>Nezara</taxon>
    </lineage>
</organism>
<dbReference type="GO" id="GO:0005739">
    <property type="term" value="C:mitochondrion"/>
    <property type="evidence" value="ECO:0007669"/>
    <property type="project" value="TreeGrafter"/>
</dbReference>
<dbReference type="EC" id="2.6.1.1" evidence="8"/>
<keyword evidence="5 8" id="KW-0808">Transferase</keyword>
<dbReference type="InterPro" id="IPR015422">
    <property type="entry name" value="PyrdxlP-dep_Trfase_small"/>
</dbReference>
<evidence type="ECO:0000313" key="11">
    <source>
        <dbReference type="Proteomes" id="UP001152798"/>
    </source>
</evidence>
<evidence type="ECO:0000256" key="3">
    <source>
        <dbReference type="ARBA" id="ARBA00011738"/>
    </source>
</evidence>
<keyword evidence="6" id="KW-0663">Pyridoxal phosphate</keyword>
<comment type="similarity">
    <text evidence="2">Belongs to the class-I pyridoxal-phosphate-dependent aminotransferase family.</text>
</comment>
<dbReference type="InterPro" id="IPR004839">
    <property type="entry name" value="Aminotransferase_I/II_large"/>
</dbReference>
<dbReference type="Pfam" id="PF00155">
    <property type="entry name" value="Aminotran_1_2"/>
    <property type="match status" value="1"/>
</dbReference>
<reference evidence="10" key="1">
    <citation type="submission" date="2022-01" db="EMBL/GenBank/DDBJ databases">
        <authorList>
            <person name="King R."/>
        </authorList>
    </citation>
    <scope>NUCLEOTIDE SEQUENCE</scope>
</reference>
<evidence type="ECO:0000256" key="2">
    <source>
        <dbReference type="ARBA" id="ARBA00007441"/>
    </source>
</evidence>
<dbReference type="InterPro" id="IPR000796">
    <property type="entry name" value="Asp_trans"/>
</dbReference>
<evidence type="ECO:0000256" key="8">
    <source>
        <dbReference type="RuleBase" id="RU000480"/>
    </source>
</evidence>
<evidence type="ECO:0000256" key="1">
    <source>
        <dbReference type="ARBA" id="ARBA00001933"/>
    </source>
</evidence>
<dbReference type="PANTHER" id="PTHR11879:SF22">
    <property type="entry name" value="ASPARTATE AMINOTRANSFERASE, MITOCHONDRIAL"/>
    <property type="match status" value="1"/>
</dbReference>
<dbReference type="CDD" id="cd00609">
    <property type="entry name" value="AAT_like"/>
    <property type="match status" value="1"/>
</dbReference>
<name>A0A9P0E144_NEZVI</name>
<dbReference type="GO" id="GO:0004069">
    <property type="term" value="F:L-aspartate:2-oxoglutarate aminotransferase activity"/>
    <property type="evidence" value="ECO:0007669"/>
    <property type="project" value="UniProtKB-EC"/>
</dbReference>
<evidence type="ECO:0000256" key="6">
    <source>
        <dbReference type="ARBA" id="ARBA00022898"/>
    </source>
</evidence>
<dbReference type="FunFam" id="3.40.640.10:FF:000026">
    <property type="entry name" value="Aspartate aminotransferase"/>
    <property type="match status" value="1"/>
</dbReference>
<sequence length="426" mass="47789">MFSKVVKESPALLSKQYGLFMLYREASIWEKVPMGPPDTILGITEAFKKDKDPRKINLGAGTYRDDNGKPYVLPTVKEAEKRIMAKNMNKEYAPIAGISEFCQLAAGFAFGEDSPVLKNGLNASAQALSGTGALRLGSAFLSSFYPHAKEVYLPAPTWGNHIPVFKHCGINVKYYKYYDKQTVGLDFKGLMSDIMGFPDHSILLLHACAHNPTGIDLKPEQWKELSALVKKKKHFPFFDMAYQGFASGDPMKDAFAVRQFVDDGHQIILCQSFAKNMGLYGERAGNFTVVCKDKEEVERVMSQIKIIIRPMYSNPPVHGARIVLEILSDQKLRSQWMQEVKGMADRIIGVRKKLKDELAKLGSTRNWNHITDQIGMFCFTGLTPEQVDRMAKEFHVYLTRDGRISVAGVSSTNYQYLASAMHACTK</sequence>
<keyword evidence="11" id="KW-1185">Reference proteome</keyword>
<dbReference type="PROSITE" id="PS00105">
    <property type="entry name" value="AA_TRANSFER_CLASS_1"/>
    <property type="match status" value="1"/>
</dbReference>
<dbReference type="Proteomes" id="UP001152798">
    <property type="component" value="Chromosome 1"/>
</dbReference>
<dbReference type="PRINTS" id="PR00799">
    <property type="entry name" value="TRANSAMINASE"/>
</dbReference>
<dbReference type="AlphaFoldDB" id="A0A9P0E144"/>
<feature type="domain" description="Aminotransferase class I/classII large" evidence="9">
    <location>
        <begin position="54"/>
        <end position="420"/>
    </location>
</feature>
<comment type="miscellaneous">
    <text evidence="8">In eukaryotes there are cytoplasmic, mitochondrial and chloroplastic isozymes.</text>
</comment>
<evidence type="ECO:0000313" key="10">
    <source>
        <dbReference type="EMBL" id="CAH1391869.1"/>
    </source>
</evidence>
<dbReference type="GO" id="GO:0030170">
    <property type="term" value="F:pyridoxal phosphate binding"/>
    <property type="evidence" value="ECO:0007669"/>
    <property type="project" value="InterPro"/>
</dbReference>
<dbReference type="Gene3D" id="3.90.1150.10">
    <property type="entry name" value="Aspartate Aminotransferase, domain 1"/>
    <property type="match status" value="1"/>
</dbReference>
<comment type="subunit">
    <text evidence="3 8">Homodimer.</text>
</comment>
<keyword evidence="4 8" id="KW-0032">Aminotransferase</keyword>
<proteinExistence type="inferred from homology"/>
<comment type="catalytic activity">
    <reaction evidence="7 8">
        <text>L-aspartate + 2-oxoglutarate = oxaloacetate + L-glutamate</text>
        <dbReference type="Rhea" id="RHEA:21824"/>
        <dbReference type="ChEBI" id="CHEBI:16452"/>
        <dbReference type="ChEBI" id="CHEBI:16810"/>
        <dbReference type="ChEBI" id="CHEBI:29985"/>
        <dbReference type="ChEBI" id="CHEBI:29991"/>
        <dbReference type="EC" id="2.6.1.1"/>
    </reaction>
</comment>
<dbReference type="GO" id="GO:0006533">
    <property type="term" value="P:L-aspartate catabolic process"/>
    <property type="evidence" value="ECO:0007669"/>
    <property type="project" value="TreeGrafter"/>
</dbReference>
<dbReference type="Gene3D" id="3.40.640.10">
    <property type="entry name" value="Type I PLP-dependent aspartate aminotransferase-like (Major domain)"/>
    <property type="match status" value="1"/>
</dbReference>
<evidence type="ECO:0000256" key="7">
    <source>
        <dbReference type="ARBA" id="ARBA00049185"/>
    </source>
</evidence>
<dbReference type="EMBL" id="OV725077">
    <property type="protein sequence ID" value="CAH1391869.1"/>
    <property type="molecule type" value="Genomic_DNA"/>
</dbReference>
<dbReference type="PANTHER" id="PTHR11879">
    <property type="entry name" value="ASPARTATE AMINOTRANSFERASE"/>
    <property type="match status" value="1"/>
</dbReference>
<accession>A0A9P0E144</accession>
<dbReference type="NCBIfam" id="NF006719">
    <property type="entry name" value="PRK09257.1"/>
    <property type="match status" value="1"/>
</dbReference>
<dbReference type="InterPro" id="IPR004838">
    <property type="entry name" value="NHTrfase_class1_PyrdxlP-BS"/>
</dbReference>